<dbReference type="EMBL" id="KY554771">
    <property type="protein sequence ID" value="ARM66671.1"/>
    <property type="molecule type" value="Genomic_DNA"/>
</dbReference>
<dbReference type="Proteomes" id="UP000223361">
    <property type="component" value="Segment"/>
</dbReference>
<evidence type="ECO:0000313" key="2">
    <source>
        <dbReference type="Proteomes" id="UP000223361"/>
    </source>
</evidence>
<organism evidence="1 2">
    <name type="scientific">Lactococcus phage AM4</name>
    <dbReference type="NCBI Taxonomy" id="1965472"/>
    <lineage>
        <taxon>Viruses</taxon>
        <taxon>Duplodnaviria</taxon>
        <taxon>Heunggongvirae</taxon>
        <taxon>Uroviricota</taxon>
        <taxon>Caudoviricetes</taxon>
        <taxon>Audreyjarvisvirus</taxon>
        <taxon>Audreyjarvisvirus AM4</taxon>
    </lineage>
</organism>
<reference evidence="1 2" key="1">
    <citation type="journal article" date="2017" name="Viruses">
        <title>Phage Biodiversity in Artisanal Cheese Wheys Reflects the Complexity of the Fermentation Process.</title>
        <authorList>
            <person name="Mahony J."/>
            <person name="Moscarelli A."/>
            <person name="Kelleher P."/>
            <person name="Lugli G.A."/>
            <person name="Ventura M."/>
            <person name="Settanni L."/>
            <person name="van Sinderen D."/>
        </authorList>
    </citation>
    <scope>NUCLEOTIDE SEQUENCE [LARGE SCALE GENOMIC DNA]</scope>
</reference>
<protein>
    <submittedName>
        <fullName evidence="1">YgiT family zinc finger/helix-turn-helix protein</fullName>
    </submittedName>
</protein>
<keyword evidence="2" id="KW-1185">Reference proteome</keyword>
<name>A0A1W6JKB1_9CAUD</name>
<accession>A0A1W6JKB1</accession>
<sequence length="123" mass="14253">MIKRITQTFEVRGEIIIIKEFAKFDDSGNLIYDKVLDDIAMNKIYEIYRERMGYYSLEMIRQLIFYYAGGYEKASEISGLSKLSLKLLCNGSLATQYEEDKLELIAKAGILLQSKKLTIKHTH</sequence>
<proteinExistence type="predicted"/>
<gene>
    <name evidence="1" type="ORF">AM4_012</name>
</gene>
<evidence type="ECO:0000313" key="1">
    <source>
        <dbReference type="EMBL" id="ARM66671.1"/>
    </source>
</evidence>